<dbReference type="OrthoDB" id="9814202at2"/>
<feature type="domain" description="EAL" evidence="1">
    <location>
        <begin position="333"/>
        <end position="583"/>
    </location>
</feature>
<dbReference type="AlphaFoldDB" id="A0A175R7G1"/>
<dbReference type="Pfam" id="PF13185">
    <property type="entry name" value="GAF_2"/>
    <property type="match status" value="1"/>
</dbReference>
<dbReference type="Gene3D" id="3.20.20.450">
    <property type="entry name" value="EAL domain"/>
    <property type="match status" value="1"/>
</dbReference>
<dbReference type="SMART" id="SM00267">
    <property type="entry name" value="GGDEF"/>
    <property type="match status" value="1"/>
</dbReference>
<dbReference type="PANTHER" id="PTHR44757:SF2">
    <property type="entry name" value="BIOFILM ARCHITECTURE MAINTENANCE PROTEIN MBAA"/>
    <property type="match status" value="1"/>
</dbReference>
<name>A0A175R7G1_9HYPH</name>
<accession>A0A175R7G1</accession>
<dbReference type="STRING" id="401562.NS365_04985"/>
<dbReference type="SMART" id="SM00052">
    <property type="entry name" value="EAL"/>
    <property type="match status" value="1"/>
</dbReference>
<dbReference type="PROSITE" id="PS50883">
    <property type="entry name" value="EAL"/>
    <property type="match status" value="1"/>
</dbReference>
<evidence type="ECO:0000313" key="3">
    <source>
        <dbReference type="EMBL" id="KTQ90088.1"/>
    </source>
</evidence>
<dbReference type="PATRIC" id="fig|401562.3.peg.2998"/>
<evidence type="ECO:0000259" key="2">
    <source>
        <dbReference type="PROSITE" id="PS50887"/>
    </source>
</evidence>
<gene>
    <name evidence="3" type="ORF">NS226_16370</name>
</gene>
<dbReference type="Proteomes" id="UP000078272">
    <property type="component" value="Unassembled WGS sequence"/>
</dbReference>
<feature type="domain" description="GGDEF" evidence="2">
    <location>
        <begin position="192"/>
        <end position="324"/>
    </location>
</feature>
<dbReference type="Pfam" id="PF00563">
    <property type="entry name" value="EAL"/>
    <property type="match status" value="1"/>
</dbReference>
<dbReference type="SUPFAM" id="SSF55781">
    <property type="entry name" value="GAF domain-like"/>
    <property type="match status" value="1"/>
</dbReference>
<dbReference type="Gene3D" id="3.30.70.270">
    <property type="match status" value="1"/>
</dbReference>
<dbReference type="InterPro" id="IPR003018">
    <property type="entry name" value="GAF"/>
</dbReference>
<dbReference type="EMBL" id="LDPZ01000037">
    <property type="protein sequence ID" value="KTQ90088.1"/>
    <property type="molecule type" value="Genomic_DNA"/>
</dbReference>
<sequence>MLREIAMGRDLPSFADLLCRSAEQLATDVICSIMTLDGDGRLHLLAGPSLPDSYRTLLHGIPCGPRAGSCGTAAFHGREVVVTDIESDPLWEVARGLALPFGLRACWSSPIIGDNGRVLATFAFYYRTSHRGPGEMERRIVETCVDLCAIAIRHHDAQTRVQRLAFIDALTGLPNRAAFEEFAERALMSEAHPVAIHYIDVDEFKLINDTLGHRAGDLLLNEIGRRLKAVVSDDVFLARLGGDEFVLYLRGNDPATQARLARTVLEALIPPVEIMEHSFVVTASIGIALGRSQDGYLEELSRNADIALYRAKAEGRNTYRLFSDDMAGETQERQKLKADLRWAIDHDELHLVYQPIMDMQTRSLSSFEALLRWTHPERGPIGPDRFIPLAEESGLIGKIGLWVLRRAARDALAWPAEIALAVNISPLQLKQPGFVLEVTRALRDSGLPPTRLVLEMTETALFDNDALTRQALTELKALGATIALDDFGTGYSSLSLIRDRRFRQLKIDKSFVDGIRSCRDSEAIVRGTINIARQMGFRIVAEGIEYASQLAWLEANGCDEAQGYLISRPMPEKDIAGFIRAQAHLSTRLNAAGRP</sequence>
<dbReference type="CDD" id="cd01948">
    <property type="entry name" value="EAL"/>
    <property type="match status" value="1"/>
</dbReference>
<comment type="caution">
    <text evidence="3">The sequence shown here is derived from an EMBL/GenBank/DDBJ whole genome shotgun (WGS) entry which is preliminary data.</text>
</comment>
<dbReference type="InterPro" id="IPR035919">
    <property type="entry name" value="EAL_sf"/>
</dbReference>
<dbReference type="Gene3D" id="3.30.450.40">
    <property type="match status" value="1"/>
</dbReference>
<dbReference type="SMART" id="SM00065">
    <property type="entry name" value="GAF"/>
    <property type="match status" value="1"/>
</dbReference>
<evidence type="ECO:0000313" key="4">
    <source>
        <dbReference type="Proteomes" id="UP000078272"/>
    </source>
</evidence>
<dbReference type="RefSeq" id="WP_082675642.1">
    <property type="nucleotide sequence ID" value="NZ_LDPZ01000037.1"/>
</dbReference>
<reference evidence="3 4" key="1">
    <citation type="journal article" date="2016" name="Front. Microbiol.">
        <title>Genomic Resource of Rice Seed Associated Bacteria.</title>
        <authorList>
            <person name="Midha S."/>
            <person name="Bansal K."/>
            <person name="Sharma S."/>
            <person name="Kumar N."/>
            <person name="Patil P.P."/>
            <person name="Chaudhry V."/>
            <person name="Patil P.B."/>
        </authorList>
    </citation>
    <scope>NUCLEOTIDE SEQUENCE [LARGE SCALE GENOMIC DNA]</scope>
    <source>
        <strain evidence="3 4">NS226</strain>
    </source>
</reference>
<dbReference type="SUPFAM" id="SSF55073">
    <property type="entry name" value="Nucleotide cyclase"/>
    <property type="match status" value="1"/>
</dbReference>
<protein>
    <recommendedName>
        <fullName evidence="5">Diguanylate cyclase</fullName>
    </recommendedName>
</protein>
<dbReference type="InterPro" id="IPR000160">
    <property type="entry name" value="GGDEF_dom"/>
</dbReference>
<dbReference type="PROSITE" id="PS50887">
    <property type="entry name" value="GGDEF"/>
    <property type="match status" value="1"/>
</dbReference>
<dbReference type="NCBIfam" id="TIGR00254">
    <property type="entry name" value="GGDEF"/>
    <property type="match status" value="1"/>
</dbReference>
<dbReference type="CDD" id="cd01949">
    <property type="entry name" value="GGDEF"/>
    <property type="match status" value="1"/>
</dbReference>
<proteinExistence type="predicted"/>
<dbReference type="InterPro" id="IPR029787">
    <property type="entry name" value="Nucleotide_cyclase"/>
</dbReference>
<evidence type="ECO:0000259" key="1">
    <source>
        <dbReference type="PROSITE" id="PS50883"/>
    </source>
</evidence>
<dbReference type="InterPro" id="IPR029016">
    <property type="entry name" value="GAF-like_dom_sf"/>
</dbReference>
<dbReference type="SUPFAM" id="SSF141868">
    <property type="entry name" value="EAL domain-like"/>
    <property type="match status" value="1"/>
</dbReference>
<dbReference type="PANTHER" id="PTHR44757">
    <property type="entry name" value="DIGUANYLATE CYCLASE DGCP"/>
    <property type="match status" value="1"/>
</dbReference>
<organism evidence="3 4">
    <name type="scientific">Aureimonas ureilytica</name>
    <dbReference type="NCBI Taxonomy" id="401562"/>
    <lineage>
        <taxon>Bacteria</taxon>
        <taxon>Pseudomonadati</taxon>
        <taxon>Pseudomonadota</taxon>
        <taxon>Alphaproteobacteria</taxon>
        <taxon>Hyphomicrobiales</taxon>
        <taxon>Aurantimonadaceae</taxon>
        <taxon>Aureimonas</taxon>
    </lineage>
</organism>
<dbReference type="InterPro" id="IPR001633">
    <property type="entry name" value="EAL_dom"/>
</dbReference>
<dbReference type="Pfam" id="PF00990">
    <property type="entry name" value="GGDEF"/>
    <property type="match status" value="1"/>
</dbReference>
<evidence type="ECO:0008006" key="5">
    <source>
        <dbReference type="Google" id="ProtNLM"/>
    </source>
</evidence>
<dbReference type="InterPro" id="IPR052155">
    <property type="entry name" value="Biofilm_reg_signaling"/>
</dbReference>
<dbReference type="InterPro" id="IPR043128">
    <property type="entry name" value="Rev_trsase/Diguanyl_cyclase"/>
</dbReference>